<name>A0ACC1YVI7_MELAZ</name>
<keyword evidence="2" id="KW-1185">Reference proteome</keyword>
<dbReference type="EMBL" id="CM051394">
    <property type="protein sequence ID" value="KAJ4727049.1"/>
    <property type="molecule type" value="Genomic_DNA"/>
</dbReference>
<accession>A0ACC1YVI7</accession>
<evidence type="ECO:0000313" key="2">
    <source>
        <dbReference type="Proteomes" id="UP001164539"/>
    </source>
</evidence>
<gene>
    <name evidence="1" type="ORF">OWV82_000216</name>
</gene>
<comment type="caution">
    <text evidence="1">The sequence shown here is derived from an EMBL/GenBank/DDBJ whole genome shotgun (WGS) entry which is preliminary data.</text>
</comment>
<organism evidence="1 2">
    <name type="scientific">Melia azedarach</name>
    <name type="common">Chinaberry tree</name>
    <dbReference type="NCBI Taxonomy" id="155640"/>
    <lineage>
        <taxon>Eukaryota</taxon>
        <taxon>Viridiplantae</taxon>
        <taxon>Streptophyta</taxon>
        <taxon>Embryophyta</taxon>
        <taxon>Tracheophyta</taxon>
        <taxon>Spermatophyta</taxon>
        <taxon>Magnoliopsida</taxon>
        <taxon>eudicotyledons</taxon>
        <taxon>Gunneridae</taxon>
        <taxon>Pentapetalae</taxon>
        <taxon>rosids</taxon>
        <taxon>malvids</taxon>
        <taxon>Sapindales</taxon>
        <taxon>Meliaceae</taxon>
        <taxon>Melia</taxon>
    </lineage>
</organism>
<reference evidence="1 2" key="1">
    <citation type="journal article" date="2023" name="Science">
        <title>Complex scaffold remodeling in plant triterpene biosynthesis.</title>
        <authorList>
            <person name="De La Pena R."/>
            <person name="Hodgson H."/>
            <person name="Liu J.C."/>
            <person name="Stephenson M.J."/>
            <person name="Martin A.C."/>
            <person name="Owen C."/>
            <person name="Harkess A."/>
            <person name="Leebens-Mack J."/>
            <person name="Jimenez L.E."/>
            <person name="Osbourn A."/>
            <person name="Sattely E.S."/>
        </authorList>
    </citation>
    <scope>NUCLEOTIDE SEQUENCE [LARGE SCALE GENOMIC DNA]</scope>
    <source>
        <strain evidence="2">cv. JPN11</strain>
        <tissue evidence="1">Leaf</tissue>
    </source>
</reference>
<evidence type="ECO:0000313" key="1">
    <source>
        <dbReference type="EMBL" id="KAJ4727049.1"/>
    </source>
</evidence>
<proteinExistence type="predicted"/>
<dbReference type="Proteomes" id="UP001164539">
    <property type="component" value="Chromosome 1"/>
</dbReference>
<protein>
    <submittedName>
        <fullName evidence="1">Phospholipase D family</fullName>
    </submittedName>
</protein>
<sequence length="1101" mass="123329">MDNYSYNDKKYPYNYQPPPPPNYGPPPPPSSDPYHQPPYQYSYNSPHAYPYSPSGYPPPTAESPHSSSLDYHQHRHSPSHSGALDYQYQQQSHSGPLPYPYERPAPGSATSQQSSPHNGSFQYGSPHYHHYQQPGRVHYPSLETDPQMPTQGGSFPEHHSQDRLSSLRVFAAPRHENISDNNPSYPPVYPPLDEHLGNLHLSANNYQPSAPASPPAPSVPPVPNSPLTHQGSNLSSPGGFYAYPNNSFSSNHEGAYLGRSDSSNYPAYAHSSSFNGSQHGQNMQIVPSSKGSLKVLLLHGNLDIWIYAATNLPNMDMFHKTLGDMFGSQVSGGKITSDPYVTVSVAGAVVGRTFVISNSENPVWQQHFYVPVAHYAAEVHFSVKDSDVVGSELIGVVAIPVEQIYTGARVEGTYSIMNSSGKPCKPGATMTLSIQYTPMERLSFYHRGVGAGPDYIGVPGTYFPLRKGGTVTLYQDAHVPDGCLPHLRLDRGIPYEHGKCWYDICSAISQAQRLVYITGWSVWHKVRLVRDAGPSLNCTLGELLRSKSQEGVRVLLLVWDDPTSRSILGYKMDGVMQTHDEETRRFFKHSSVQVLLCPRIAGKRHSWVKQKEVGTIYTHHQKTVIVDADAGYNRRKIVAFVGGLDLCDGRYDNPHHPLFRSLQTLHKDDYHNPTYTGNTTGCPREPWHDLHCKIDGPAAYDVLTNFEERWLKASKPHGIKKLKPYDDALLRIERIPGIIGVSDVPSVTENDPEAWHVQIFRSIDSNSVRGFPKDPKEATSKNLVCGKNVLIDMSIHTAYVKAIRSAQHFIYIENQYFIGSSYNWSSYKDLGANNLIPMEIALKIADKIRANERFAAYIVIPMWPEGVPTGAATQRILFWQHKTMQMMYETIYKALVEVGLEAAFSPQDYLNFFCLGNREALDGVYSPTESPTAANSPEALSRKSRRFMIYVHSKGMIIDDEYVILGSANINQRSMEGTRDTEIAMGAYQPQYTWERQQSHPYGQIYGYRMSLWAEHLGYIEDCFGQPESLECVRKVRSLGETNWKQFSSDDATEMRSHLIKYPVEVDRKGKVRPIPGQETFPDVGGNIVGSFFAIQENLTI</sequence>